<sequence length="738" mass="81766">MDTPSLPPPNCVLFPESSRDSIPSSYRSLPRHDTFDNDIPGRTNDDIHLVPTRFRRCSDEGRAFISPLSPGKLSLPWFGGRHPSYAPIKGYKKYHTVKTSFEASERPKIIIHIILCLVSYPMLSLFVVIACNKTIFWSRFFVGVGCGAIGFALGLSLLSLARPFLEAATWAMIIHQSRISDAPGIRLSDLAAPSRDPTRTTRRERQHYDKRPWSLAILFFLLNVILAASLTFILGRIVNISTSVSHQHTEYQEVTVKGDLSESDISTTAALTPTFNDFKLTWTLSPFAVHGSLPTAISYPWNNDTVYFSEASLSQFLPDGSGFGTFAENTTTPTLSTDSASVATDSFNTNAVEPGSFLRYPRWGIRIHCEKVPDGSKNIIPKSFNDFTYLFTPRESINTLFSSFGLDRLAFSSYQEDNVTAALQLNDTLPSTVDVNGTAFAASFTDNGVAHTFKSNPVTMGEEGFGWISIEWVLVRLNTTYSRDGTFAIYSDDYVLDENGTETRIGYDAAVCLELYEPYIVETYNSTTGVPSSTGIISQNKEITDSSDEKRTGHAVTGSNMKRQLNSTGLKDVYVTLHGNSVNQMIKDNGRDAYYVPSPTLICFTNGTGPYGYTELSGELFAQARARADATNVLPYFAGSADTLAFQYPDLVLAYAEIHTLYMVSLLITILCVGVIAGFFVPTLPSHVPRRGFDVYSWLAAFRANELIIDTDTRSIRKGMETKEMAKLMGDSRISYQW</sequence>
<dbReference type="EMBL" id="KZ293740">
    <property type="protein sequence ID" value="PBK80744.1"/>
    <property type="molecule type" value="Genomic_DNA"/>
</dbReference>
<evidence type="ECO:0000313" key="4">
    <source>
        <dbReference type="Proteomes" id="UP000217790"/>
    </source>
</evidence>
<gene>
    <name evidence="3" type="ORF">ARMGADRAFT_1091898</name>
</gene>
<dbReference type="InParanoid" id="A0A2H3CHB8"/>
<dbReference type="AlphaFoldDB" id="A0A2H3CHB8"/>
<keyword evidence="4" id="KW-1185">Reference proteome</keyword>
<feature type="transmembrane region" description="Helical" evidence="2">
    <location>
        <begin position="661"/>
        <end position="681"/>
    </location>
</feature>
<keyword evidence="2" id="KW-1133">Transmembrane helix</keyword>
<feature type="transmembrane region" description="Helical" evidence="2">
    <location>
        <begin position="109"/>
        <end position="130"/>
    </location>
</feature>
<proteinExistence type="predicted"/>
<feature type="region of interest" description="Disordered" evidence="1">
    <location>
        <begin position="1"/>
        <end position="22"/>
    </location>
</feature>
<evidence type="ECO:0000256" key="1">
    <source>
        <dbReference type="SAM" id="MobiDB-lite"/>
    </source>
</evidence>
<keyword evidence="2" id="KW-0472">Membrane</keyword>
<keyword evidence="2" id="KW-0812">Transmembrane</keyword>
<feature type="compositionally biased region" description="Pro residues" evidence="1">
    <location>
        <begin position="1"/>
        <end position="10"/>
    </location>
</feature>
<dbReference type="OMA" id="VAYIRIS"/>
<dbReference type="OrthoDB" id="8191639at2759"/>
<evidence type="ECO:0000313" key="3">
    <source>
        <dbReference type="EMBL" id="PBK80744.1"/>
    </source>
</evidence>
<evidence type="ECO:0000256" key="2">
    <source>
        <dbReference type="SAM" id="Phobius"/>
    </source>
</evidence>
<organism evidence="3 4">
    <name type="scientific">Armillaria gallica</name>
    <name type="common">Bulbous honey fungus</name>
    <name type="synonym">Armillaria bulbosa</name>
    <dbReference type="NCBI Taxonomy" id="47427"/>
    <lineage>
        <taxon>Eukaryota</taxon>
        <taxon>Fungi</taxon>
        <taxon>Dikarya</taxon>
        <taxon>Basidiomycota</taxon>
        <taxon>Agaricomycotina</taxon>
        <taxon>Agaricomycetes</taxon>
        <taxon>Agaricomycetidae</taxon>
        <taxon>Agaricales</taxon>
        <taxon>Marasmiineae</taxon>
        <taxon>Physalacriaceae</taxon>
        <taxon>Armillaria</taxon>
    </lineage>
</organism>
<dbReference type="Proteomes" id="UP000217790">
    <property type="component" value="Unassembled WGS sequence"/>
</dbReference>
<protein>
    <submittedName>
        <fullName evidence="3">Uncharacterized protein</fullName>
    </submittedName>
</protein>
<feature type="transmembrane region" description="Helical" evidence="2">
    <location>
        <begin position="213"/>
        <end position="235"/>
    </location>
</feature>
<dbReference type="STRING" id="47427.A0A2H3CHB8"/>
<feature type="transmembrane region" description="Helical" evidence="2">
    <location>
        <begin position="136"/>
        <end position="158"/>
    </location>
</feature>
<name>A0A2H3CHB8_ARMGA</name>
<accession>A0A2H3CHB8</accession>
<reference evidence="4" key="1">
    <citation type="journal article" date="2017" name="Nat. Ecol. Evol.">
        <title>Genome expansion and lineage-specific genetic innovations in the forest pathogenic fungi Armillaria.</title>
        <authorList>
            <person name="Sipos G."/>
            <person name="Prasanna A.N."/>
            <person name="Walter M.C."/>
            <person name="O'Connor E."/>
            <person name="Balint B."/>
            <person name="Krizsan K."/>
            <person name="Kiss B."/>
            <person name="Hess J."/>
            <person name="Varga T."/>
            <person name="Slot J."/>
            <person name="Riley R."/>
            <person name="Boka B."/>
            <person name="Rigling D."/>
            <person name="Barry K."/>
            <person name="Lee J."/>
            <person name="Mihaltcheva S."/>
            <person name="LaButti K."/>
            <person name="Lipzen A."/>
            <person name="Waldron R."/>
            <person name="Moloney N.M."/>
            <person name="Sperisen C."/>
            <person name="Kredics L."/>
            <person name="Vagvoelgyi C."/>
            <person name="Patrignani A."/>
            <person name="Fitzpatrick D."/>
            <person name="Nagy I."/>
            <person name="Doyle S."/>
            <person name="Anderson J.B."/>
            <person name="Grigoriev I.V."/>
            <person name="Gueldener U."/>
            <person name="Muensterkoetter M."/>
            <person name="Nagy L.G."/>
        </authorList>
    </citation>
    <scope>NUCLEOTIDE SEQUENCE [LARGE SCALE GENOMIC DNA]</scope>
    <source>
        <strain evidence="4">Ar21-2</strain>
    </source>
</reference>